<evidence type="ECO:0000256" key="2">
    <source>
        <dbReference type="SAM" id="MobiDB-lite"/>
    </source>
</evidence>
<protein>
    <submittedName>
        <fullName evidence="3">Uncharacterized protein</fullName>
    </submittedName>
</protein>
<evidence type="ECO:0000256" key="1">
    <source>
        <dbReference type="SAM" id="Coils"/>
    </source>
</evidence>
<organism evidence="3 4">
    <name type="scientific">Daphnia galeata</name>
    <dbReference type="NCBI Taxonomy" id="27404"/>
    <lineage>
        <taxon>Eukaryota</taxon>
        <taxon>Metazoa</taxon>
        <taxon>Ecdysozoa</taxon>
        <taxon>Arthropoda</taxon>
        <taxon>Crustacea</taxon>
        <taxon>Branchiopoda</taxon>
        <taxon>Diplostraca</taxon>
        <taxon>Cladocera</taxon>
        <taxon>Anomopoda</taxon>
        <taxon>Daphniidae</taxon>
        <taxon>Daphnia</taxon>
    </lineage>
</organism>
<name>A0A8J2RRU2_9CRUS</name>
<accession>A0A8J2RRU2</accession>
<evidence type="ECO:0000313" key="3">
    <source>
        <dbReference type="EMBL" id="CAH0103675.1"/>
    </source>
</evidence>
<evidence type="ECO:0000313" key="4">
    <source>
        <dbReference type="Proteomes" id="UP000789390"/>
    </source>
</evidence>
<dbReference type="AlphaFoldDB" id="A0A8J2RRU2"/>
<dbReference type="Proteomes" id="UP000789390">
    <property type="component" value="Unassembled WGS sequence"/>
</dbReference>
<feature type="compositionally biased region" description="Basic and acidic residues" evidence="2">
    <location>
        <begin position="53"/>
        <end position="65"/>
    </location>
</feature>
<feature type="compositionally biased region" description="Polar residues" evidence="2">
    <location>
        <begin position="30"/>
        <end position="40"/>
    </location>
</feature>
<keyword evidence="1" id="KW-0175">Coiled coil</keyword>
<feature type="coiled-coil region" evidence="1">
    <location>
        <begin position="265"/>
        <end position="387"/>
    </location>
</feature>
<feature type="region of interest" description="Disordered" evidence="2">
    <location>
        <begin position="1"/>
        <end position="65"/>
    </location>
</feature>
<feature type="coiled-coil region" evidence="1">
    <location>
        <begin position="419"/>
        <end position="530"/>
    </location>
</feature>
<feature type="compositionally biased region" description="Polar residues" evidence="2">
    <location>
        <begin position="1"/>
        <end position="12"/>
    </location>
</feature>
<reference evidence="3" key="1">
    <citation type="submission" date="2021-11" db="EMBL/GenBank/DDBJ databases">
        <authorList>
            <person name="Schell T."/>
        </authorList>
    </citation>
    <scope>NUCLEOTIDE SEQUENCE</scope>
    <source>
        <strain evidence="3">M5</strain>
    </source>
</reference>
<dbReference type="OrthoDB" id="299638at2759"/>
<proteinExistence type="predicted"/>
<dbReference type="EMBL" id="CAKKLH010000112">
    <property type="protein sequence ID" value="CAH0103675.1"/>
    <property type="molecule type" value="Genomic_DNA"/>
</dbReference>
<comment type="caution">
    <text evidence="3">The sequence shown here is derived from an EMBL/GenBank/DDBJ whole genome shotgun (WGS) entry which is preliminary data.</text>
</comment>
<keyword evidence="4" id="KW-1185">Reference proteome</keyword>
<sequence length="535" mass="62611">MVDSVSVSTPLNEESKLKEVSSIGDDSVPTDLTVSVSAPSQDHEISEISSIVDSEKRSQQEKHHQDIVKRLRSELQLTKLSVSKKSVETERILFDKKQEIELLKQHAHLYCRENETLKKENNSLSQNILDLQTKNLRHTKTNKTSELLSENQVLVETAGKTKENVSGLEKRLTELTVRHQQTLKYIENGEFNFEEFCRLKASQNSLIIKCETLDRENASFKKTAAKWKKKFTKLKTQYENRLQDEVTKLRQSLQKQIQMLRCSGAETVNSKMLENEQRRDNAEKEANYWKNLCAKLKSKVRELEVNEKKKRLQLEEAETKKNELVQRLSFIASTKSKLEKELSETKQLSQASIDNLKQDITEHERRAQEYQLRIENQTKNLNEYEEAFLAIYGVDDESNRWPTLLKIQSQHTSRISKRVTQLEIENNILQKQQNRLTNKIYQLETELESKEKVLSQVQGRAPETVGLFRDKDTLLRELRSQINRKDLQLLEYARQVERLKRTRNQLVSDLEEVLRDRSALEDVKNMLKQKENTEN</sequence>
<gene>
    <name evidence="3" type="ORF">DGAL_LOCUS6257</name>
</gene>